<dbReference type="Proteomes" id="UP001287356">
    <property type="component" value="Unassembled WGS sequence"/>
</dbReference>
<dbReference type="EMBL" id="JAULSN010000001">
    <property type="protein sequence ID" value="KAK3382682.1"/>
    <property type="molecule type" value="Genomic_DNA"/>
</dbReference>
<gene>
    <name evidence="2" type="ORF">B0T24DRAFT_672651</name>
</gene>
<name>A0AAE0NJG8_9PEZI</name>
<reference evidence="2" key="2">
    <citation type="submission" date="2023-06" db="EMBL/GenBank/DDBJ databases">
        <authorList>
            <consortium name="Lawrence Berkeley National Laboratory"/>
            <person name="Haridas S."/>
            <person name="Hensen N."/>
            <person name="Bonometti L."/>
            <person name="Westerberg I."/>
            <person name="Brannstrom I.O."/>
            <person name="Guillou S."/>
            <person name="Cros-Aarteil S."/>
            <person name="Calhoun S."/>
            <person name="Kuo A."/>
            <person name="Mondo S."/>
            <person name="Pangilinan J."/>
            <person name="Riley R."/>
            <person name="Labutti K."/>
            <person name="Andreopoulos B."/>
            <person name="Lipzen A."/>
            <person name="Chen C."/>
            <person name="Yanf M."/>
            <person name="Daum C."/>
            <person name="Ng V."/>
            <person name="Clum A."/>
            <person name="Steindorff A."/>
            <person name="Ohm R."/>
            <person name="Martin F."/>
            <person name="Silar P."/>
            <person name="Natvig D."/>
            <person name="Lalanne C."/>
            <person name="Gautier V."/>
            <person name="Ament-Velasquez S.L."/>
            <person name="Kruys A."/>
            <person name="Hutchinson M.I."/>
            <person name="Powell A.J."/>
            <person name="Barry K."/>
            <person name="Miller A.N."/>
            <person name="Grigoriev I.V."/>
            <person name="Debuchy R."/>
            <person name="Gladieux P."/>
            <person name="Thoren M.H."/>
            <person name="Johannesson H."/>
        </authorList>
    </citation>
    <scope>NUCLEOTIDE SEQUENCE</scope>
    <source>
        <strain evidence="2">CBS 958.72</strain>
    </source>
</reference>
<comment type="caution">
    <text evidence="2">The sequence shown here is derived from an EMBL/GenBank/DDBJ whole genome shotgun (WGS) entry which is preliminary data.</text>
</comment>
<evidence type="ECO:0000313" key="3">
    <source>
        <dbReference type="Proteomes" id="UP001287356"/>
    </source>
</evidence>
<proteinExistence type="predicted"/>
<sequence length="58" mass="6252">MGWDTSGDKRSVFDGVEGMNVGLAIIVVVGVLLGVGVAIIAVFGFEWRRYLAKSEPRL</sequence>
<feature type="transmembrane region" description="Helical" evidence="1">
    <location>
        <begin position="20"/>
        <end position="45"/>
    </location>
</feature>
<keyword evidence="1" id="KW-1133">Transmembrane helix</keyword>
<keyword evidence="1" id="KW-0472">Membrane</keyword>
<keyword evidence="1" id="KW-0812">Transmembrane</keyword>
<dbReference type="AlphaFoldDB" id="A0AAE0NJG8"/>
<accession>A0AAE0NJG8</accession>
<evidence type="ECO:0000256" key="1">
    <source>
        <dbReference type="SAM" id="Phobius"/>
    </source>
</evidence>
<reference evidence="2" key="1">
    <citation type="journal article" date="2023" name="Mol. Phylogenet. Evol.">
        <title>Genome-scale phylogeny and comparative genomics of the fungal order Sordariales.</title>
        <authorList>
            <person name="Hensen N."/>
            <person name="Bonometti L."/>
            <person name="Westerberg I."/>
            <person name="Brannstrom I.O."/>
            <person name="Guillou S."/>
            <person name="Cros-Aarteil S."/>
            <person name="Calhoun S."/>
            <person name="Haridas S."/>
            <person name="Kuo A."/>
            <person name="Mondo S."/>
            <person name="Pangilinan J."/>
            <person name="Riley R."/>
            <person name="LaButti K."/>
            <person name="Andreopoulos B."/>
            <person name="Lipzen A."/>
            <person name="Chen C."/>
            <person name="Yan M."/>
            <person name="Daum C."/>
            <person name="Ng V."/>
            <person name="Clum A."/>
            <person name="Steindorff A."/>
            <person name="Ohm R.A."/>
            <person name="Martin F."/>
            <person name="Silar P."/>
            <person name="Natvig D.O."/>
            <person name="Lalanne C."/>
            <person name="Gautier V."/>
            <person name="Ament-Velasquez S.L."/>
            <person name="Kruys A."/>
            <person name="Hutchinson M.I."/>
            <person name="Powell A.J."/>
            <person name="Barry K."/>
            <person name="Miller A.N."/>
            <person name="Grigoriev I.V."/>
            <person name="Debuchy R."/>
            <person name="Gladieux P."/>
            <person name="Hiltunen Thoren M."/>
            <person name="Johannesson H."/>
        </authorList>
    </citation>
    <scope>NUCLEOTIDE SEQUENCE</scope>
    <source>
        <strain evidence="2">CBS 958.72</strain>
    </source>
</reference>
<protein>
    <submittedName>
        <fullName evidence="2">Uncharacterized protein</fullName>
    </submittedName>
</protein>
<organism evidence="2 3">
    <name type="scientific">Lasiosphaeria ovina</name>
    <dbReference type="NCBI Taxonomy" id="92902"/>
    <lineage>
        <taxon>Eukaryota</taxon>
        <taxon>Fungi</taxon>
        <taxon>Dikarya</taxon>
        <taxon>Ascomycota</taxon>
        <taxon>Pezizomycotina</taxon>
        <taxon>Sordariomycetes</taxon>
        <taxon>Sordariomycetidae</taxon>
        <taxon>Sordariales</taxon>
        <taxon>Lasiosphaeriaceae</taxon>
        <taxon>Lasiosphaeria</taxon>
    </lineage>
</organism>
<evidence type="ECO:0000313" key="2">
    <source>
        <dbReference type="EMBL" id="KAK3382682.1"/>
    </source>
</evidence>
<keyword evidence="3" id="KW-1185">Reference proteome</keyword>